<name>A0A3P1B8I2_9FLAO</name>
<dbReference type="OrthoDB" id="656959at2"/>
<reference evidence="2 3" key="1">
    <citation type="submission" date="2018-11" db="EMBL/GenBank/DDBJ databases">
        <title>Flavobacterium sp. nov., YIM 102796 draft genome.</title>
        <authorList>
            <person name="Li G."/>
            <person name="Jiang Y."/>
        </authorList>
    </citation>
    <scope>NUCLEOTIDE SEQUENCE [LARGE SCALE GENOMIC DNA]</scope>
    <source>
        <strain evidence="2 3">YIM 102796</strain>
    </source>
</reference>
<protein>
    <submittedName>
        <fullName evidence="2">Uncharacterized protein</fullName>
    </submittedName>
</protein>
<feature type="chain" id="PRO_5018038255" evidence="1">
    <location>
        <begin position="21"/>
        <end position="204"/>
    </location>
</feature>
<gene>
    <name evidence="2" type="ORF">EG242_00880</name>
</gene>
<evidence type="ECO:0000313" key="3">
    <source>
        <dbReference type="Proteomes" id="UP000268372"/>
    </source>
</evidence>
<dbReference type="Proteomes" id="UP000268372">
    <property type="component" value="Unassembled WGS sequence"/>
</dbReference>
<evidence type="ECO:0000256" key="1">
    <source>
        <dbReference type="SAM" id="SignalP"/>
    </source>
</evidence>
<organism evidence="2 3">
    <name type="scientific">Paenimyroides viscosum</name>
    <dbReference type="NCBI Taxonomy" id="2488729"/>
    <lineage>
        <taxon>Bacteria</taxon>
        <taxon>Pseudomonadati</taxon>
        <taxon>Bacteroidota</taxon>
        <taxon>Flavobacteriia</taxon>
        <taxon>Flavobacteriales</taxon>
        <taxon>Flavobacteriaceae</taxon>
        <taxon>Paenimyroides</taxon>
    </lineage>
</organism>
<sequence length="204" mass="23870">MIFRILVTFCLLISFINTSAQDEESQCVKINNFSIEERNQNYPFNKARRIVFSSFQGDENKLPKNKRKKGYDEGTAPYVAGEIMQTYFDMIKKRPSKVNLNHFEEKVELSENQKNQLTDLIFNVGNNIYVSGAKCYMPRNAILFFDDNDKLFEFIEICFECNNYRTSSEKMNLNNNCTEKLNLLKEQFAKAGIKYGIINERQPN</sequence>
<feature type="signal peptide" evidence="1">
    <location>
        <begin position="1"/>
        <end position="20"/>
    </location>
</feature>
<accession>A0A3P1B8I2</accession>
<proteinExistence type="predicted"/>
<dbReference type="AlphaFoldDB" id="A0A3P1B8I2"/>
<evidence type="ECO:0000313" key="2">
    <source>
        <dbReference type="EMBL" id="RRA97112.1"/>
    </source>
</evidence>
<dbReference type="RefSeq" id="WP_124898035.1">
    <property type="nucleotide sequence ID" value="NZ_RQTJ01000001.1"/>
</dbReference>
<dbReference type="EMBL" id="RQTJ01000001">
    <property type="protein sequence ID" value="RRA97112.1"/>
    <property type="molecule type" value="Genomic_DNA"/>
</dbReference>
<comment type="caution">
    <text evidence="2">The sequence shown here is derived from an EMBL/GenBank/DDBJ whole genome shotgun (WGS) entry which is preliminary data.</text>
</comment>
<keyword evidence="3" id="KW-1185">Reference proteome</keyword>
<keyword evidence="1" id="KW-0732">Signal</keyword>